<protein>
    <submittedName>
        <fullName evidence="2">Uncharacterized protein</fullName>
    </submittedName>
</protein>
<evidence type="ECO:0000256" key="1">
    <source>
        <dbReference type="SAM" id="MobiDB-lite"/>
    </source>
</evidence>
<feature type="region of interest" description="Disordered" evidence="1">
    <location>
        <begin position="37"/>
        <end position="102"/>
    </location>
</feature>
<dbReference type="EMBL" id="CM026433">
    <property type="protein sequence ID" value="KAG0554434.1"/>
    <property type="molecule type" value="Genomic_DNA"/>
</dbReference>
<comment type="caution">
    <text evidence="2">The sequence shown here is derived from an EMBL/GenBank/DDBJ whole genome shotgun (WGS) entry which is preliminary data.</text>
</comment>
<organism evidence="2 3">
    <name type="scientific">Ceratodon purpureus</name>
    <name type="common">Fire moss</name>
    <name type="synonym">Dicranum purpureum</name>
    <dbReference type="NCBI Taxonomy" id="3225"/>
    <lineage>
        <taxon>Eukaryota</taxon>
        <taxon>Viridiplantae</taxon>
        <taxon>Streptophyta</taxon>
        <taxon>Embryophyta</taxon>
        <taxon>Bryophyta</taxon>
        <taxon>Bryophytina</taxon>
        <taxon>Bryopsida</taxon>
        <taxon>Dicranidae</taxon>
        <taxon>Pseudoditrichales</taxon>
        <taxon>Ditrichaceae</taxon>
        <taxon>Ceratodon</taxon>
    </lineage>
</organism>
<evidence type="ECO:0000313" key="2">
    <source>
        <dbReference type="EMBL" id="KAG0554434.1"/>
    </source>
</evidence>
<evidence type="ECO:0000313" key="3">
    <source>
        <dbReference type="Proteomes" id="UP000822688"/>
    </source>
</evidence>
<sequence length="102" mass="11441">MNVDGITDKTKRRKIKRIVTTVVDGTIDHELRNIHSTVEECVPNQGGDGDDEGSKSSEGYYSSEDSREEAPDDEDIVVRVPLGMPGTRRNPERRTAKKNKKK</sequence>
<keyword evidence="3" id="KW-1185">Reference proteome</keyword>
<dbReference type="AlphaFoldDB" id="A0A8T0G7T9"/>
<accession>A0A8T0G7T9</accession>
<reference evidence="2" key="1">
    <citation type="submission" date="2020-06" db="EMBL/GenBank/DDBJ databases">
        <title>WGS assembly of Ceratodon purpureus strain R40.</title>
        <authorList>
            <person name="Carey S.B."/>
            <person name="Jenkins J."/>
            <person name="Shu S."/>
            <person name="Lovell J.T."/>
            <person name="Sreedasyam A."/>
            <person name="Maumus F."/>
            <person name="Tiley G.P."/>
            <person name="Fernandez-Pozo N."/>
            <person name="Barry K."/>
            <person name="Chen C."/>
            <person name="Wang M."/>
            <person name="Lipzen A."/>
            <person name="Daum C."/>
            <person name="Saski C.A."/>
            <person name="Payton A.C."/>
            <person name="Mcbreen J.C."/>
            <person name="Conrad R.E."/>
            <person name="Kollar L.M."/>
            <person name="Olsson S."/>
            <person name="Huttunen S."/>
            <person name="Landis J.B."/>
            <person name="Wickett N.J."/>
            <person name="Johnson M.G."/>
            <person name="Rensing S.A."/>
            <person name="Grimwood J."/>
            <person name="Schmutz J."/>
            <person name="Mcdaniel S.F."/>
        </authorList>
    </citation>
    <scope>NUCLEOTIDE SEQUENCE</scope>
    <source>
        <strain evidence="2">R40</strain>
    </source>
</reference>
<dbReference type="Proteomes" id="UP000822688">
    <property type="component" value="Chromosome 12"/>
</dbReference>
<gene>
    <name evidence="2" type="ORF">KC19_12G091500</name>
</gene>
<proteinExistence type="predicted"/>
<name>A0A8T0G7T9_CERPU</name>